<dbReference type="AlphaFoldDB" id="A0A5B0MBL3"/>
<evidence type="ECO:0000256" key="6">
    <source>
        <dbReference type="ARBA" id="ARBA00022777"/>
    </source>
</evidence>
<evidence type="ECO:0000256" key="8">
    <source>
        <dbReference type="ARBA" id="ARBA00023242"/>
    </source>
</evidence>
<dbReference type="InterPro" id="IPR027417">
    <property type="entry name" value="P-loop_NTPase"/>
</dbReference>
<keyword evidence="3" id="KW-0963">Cytoplasm</keyword>
<dbReference type="OrthoDB" id="347435at2759"/>
<comment type="caution">
    <text evidence="10">The sequence shown here is derived from an EMBL/GenBank/DDBJ whole genome shotgun (WGS) entry which is preliminary data.</text>
</comment>
<evidence type="ECO:0000256" key="7">
    <source>
        <dbReference type="ARBA" id="ARBA00022840"/>
    </source>
</evidence>
<dbReference type="PANTHER" id="PTHR10285">
    <property type="entry name" value="URIDINE KINASE"/>
    <property type="match status" value="1"/>
</dbReference>
<evidence type="ECO:0000256" key="3">
    <source>
        <dbReference type="ARBA" id="ARBA00022490"/>
    </source>
</evidence>
<protein>
    <recommendedName>
        <fullName evidence="12">P-loop containing nucleoside triphosphate hydrolase protein</fullName>
    </recommendedName>
</protein>
<dbReference type="OMA" id="FWRSLHP"/>
<evidence type="ECO:0008006" key="12">
    <source>
        <dbReference type="Google" id="ProtNLM"/>
    </source>
</evidence>
<evidence type="ECO:0000313" key="10">
    <source>
        <dbReference type="EMBL" id="KAA1073378.1"/>
    </source>
</evidence>
<evidence type="ECO:0000256" key="5">
    <source>
        <dbReference type="ARBA" id="ARBA00022741"/>
    </source>
</evidence>
<accession>A0A5B0MBL3</accession>
<keyword evidence="7" id="KW-0067">ATP-binding</keyword>
<dbReference type="Proteomes" id="UP000324748">
    <property type="component" value="Unassembled WGS sequence"/>
</dbReference>
<organism evidence="10 11">
    <name type="scientific">Puccinia graminis f. sp. tritici</name>
    <dbReference type="NCBI Taxonomy" id="56615"/>
    <lineage>
        <taxon>Eukaryota</taxon>
        <taxon>Fungi</taxon>
        <taxon>Dikarya</taxon>
        <taxon>Basidiomycota</taxon>
        <taxon>Pucciniomycotina</taxon>
        <taxon>Pucciniomycetes</taxon>
        <taxon>Pucciniales</taxon>
        <taxon>Pucciniaceae</taxon>
        <taxon>Puccinia</taxon>
    </lineage>
</organism>
<dbReference type="Gene3D" id="3.40.50.300">
    <property type="entry name" value="P-loop containing nucleotide triphosphate hydrolases"/>
    <property type="match status" value="1"/>
</dbReference>
<dbReference type="GO" id="GO:0005634">
    <property type="term" value="C:nucleus"/>
    <property type="evidence" value="ECO:0007669"/>
    <property type="project" value="UniProtKB-SubCell"/>
</dbReference>
<dbReference type="GO" id="GO:0016301">
    <property type="term" value="F:kinase activity"/>
    <property type="evidence" value="ECO:0007669"/>
    <property type="project" value="UniProtKB-KW"/>
</dbReference>
<dbReference type="GO" id="GO:0005737">
    <property type="term" value="C:cytoplasm"/>
    <property type="evidence" value="ECO:0007669"/>
    <property type="project" value="UniProtKB-SubCell"/>
</dbReference>
<proteinExistence type="inferred from homology"/>
<sequence length="340" mass="38724">MVLAEPWKTGRTTIQRTDQKLSGTTRGTAKEILVQFILTQLRSHPTRVTEAGVHKPMIIGLQGPQGIGKTWLSREVKEELNKVHHINTIALSLDDLYLPRRAQEKLEEEDAGGRNRLLQGRGLPGTHDLDLAVRVFDSLSKINETKEIFLPVYDKSALHGLGDRIGFNTLSVPSDHVLQLVIFEGWMLGFVPLDPLQLRRTYDHLLQLNPTPSSNTFITKFSIDELLKINLNLSAYVQLLWPRIDVLINLVPQDLNFIWRWRIQQENEMKAKNGGIGMSEEEVKNFIFRYMPCYELYGQSVDDPDGKGMIPASLKVVMDEERKVVDVLYPKESTADTEIQ</sequence>
<comment type="similarity">
    <text evidence="9">Belongs to the GLYK kinase family.</text>
</comment>
<reference evidence="10 11" key="1">
    <citation type="submission" date="2019-05" db="EMBL/GenBank/DDBJ databases">
        <title>Emergence of the Ug99 lineage of the wheat stem rust pathogen through somatic hybridization.</title>
        <authorList>
            <person name="Li F."/>
            <person name="Upadhyaya N.M."/>
            <person name="Sperschneider J."/>
            <person name="Matny O."/>
            <person name="Nguyen-Phuc H."/>
            <person name="Mago R."/>
            <person name="Raley C."/>
            <person name="Miller M.E."/>
            <person name="Silverstein K.A.T."/>
            <person name="Henningsen E."/>
            <person name="Hirsch C.D."/>
            <person name="Visser B."/>
            <person name="Pretorius Z.A."/>
            <person name="Steffenson B.J."/>
            <person name="Schwessinger B."/>
            <person name="Dodds P.N."/>
            <person name="Figueroa M."/>
        </authorList>
    </citation>
    <scope>NUCLEOTIDE SEQUENCE [LARGE SCALE GENOMIC DNA]</scope>
    <source>
        <strain evidence="10">21-0</strain>
    </source>
</reference>
<name>A0A5B0MBL3_PUCGR</name>
<comment type="subcellular location">
    <subcellularLocation>
        <location evidence="2">Cytoplasm</location>
    </subcellularLocation>
    <subcellularLocation>
        <location evidence="1">Nucleus</location>
    </subcellularLocation>
</comment>
<evidence type="ECO:0000313" key="11">
    <source>
        <dbReference type="Proteomes" id="UP000324748"/>
    </source>
</evidence>
<keyword evidence="5" id="KW-0547">Nucleotide-binding</keyword>
<keyword evidence="11" id="KW-1185">Reference proteome</keyword>
<keyword evidence="8" id="KW-0539">Nucleus</keyword>
<keyword evidence="4" id="KW-0808">Transferase</keyword>
<dbReference type="FunFam" id="3.40.50.300:FF:001691">
    <property type="entry name" value="Probable ATP-dependent kinase TDA10"/>
    <property type="match status" value="1"/>
</dbReference>
<dbReference type="SUPFAM" id="SSF52540">
    <property type="entry name" value="P-loop containing nucleoside triphosphate hydrolases"/>
    <property type="match status" value="1"/>
</dbReference>
<dbReference type="GO" id="GO:0005524">
    <property type="term" value="F:ATP binding"/>
    <property type="evidence" value="ECO:0007669"/>
    <property type="project" value="UniProtKB-KW"/>
</dbReference>
<evidence type="ECO:0000256" key="1">
    <source>
        <dbReference type="ARBA" id="ARBA00004123"/>
    </source>
</evidence>
<keyword evidence="6" id="KW-0418">Kinase</keyword>
<dbReference type="EMBL" id="VSWC01000158">
    <property type="protein sequence ID" value="KAA1073378.1"/>
    <property type="molecule type" value="Genomic_DNA"/>
</dbReference>
<evidence type="ECO:0000256" key="4">
    <source>
        <dbReference type="ARBA" id="ARBA00022679"/>
    </source>
</evidence>
<evidence type="ECO:0000256" key="2">
    <source>
        <dbReference type="ARBA" id="ARBA00004496"/>
    </source>
</evidence>
<evidence type="ECO:0000256" key="9">
    <source>
        <dbReference type="ARBA" id="ARBA00061312"/>
    </source>
</evidence>
<gene>
    <name evidence="10" type="ORF">PGT21_010374</name>
</gene>